<dbReference type="PANTHER" id="PTHR34979:SF1">
    <property type="entry name" value="INNER MEMBRANE PROTEIN YGAZ"/>
    <property type="match status" value="1"/>
</dbReference>
<organism evidence="9">
    <name type="scientific">Leucothrix mucor</name>
    <dbReference type="NCBI Taxonomy" id="45248"/>
    <lineage>
        <taxon>Bacteria</taxon>
        <taxon>Pseudomonadati</taxon>
        <taxon>Pseudomonadota</taxon>
        <taxon>Gammaproteobacteria</taxon>
        <taxon>Thiotrichales</taxon>
        <taxon>Thiotrichaceae</taxon>
        <taxon>Leucothrix</taxon>
    </lineage>
</organism>
<evidence type="ECO:0000256" key="6">
    <source>
        <dbReference type="ARBA" id="ARBA00022989"/>
    </source>
</evidence>
<dbReference type="AlphaFoldDB" id="A0A7V2SYZ0"/>
<accession>A0A7V2SYZ0</accession>
<dbReference type="EMBL" id="DRMS01000176">
    <property type="protein sequence ID" value="HFC92055.1"/>
    <property type="molecule type" value="Genomic_DNA"/>
</dbReference>
<keyword evidence="7 8" id="KW-0472">Membrane</keyword>
<feature type="transmembrane region" description="Helical" evidence="8">
    <location>
        <begin position="158"/>
        <end position="176"/>
    </location>
</feature>
<keyword evidence="3" id="KW-0813">Transport</keyword>
<comment type="similarity">
    <text evidence="2">Belongs to the AzlC family.</text>
</comment>
<evidence type="ECO:0000256" key="4">
    <source>
        <dbReference type="ARBA" id="ARBA00022475"/>
    </source>
</evidence>
<feature type="transmembrane region" description="Helical" evidence="8">
    <location>
        <begin position="36"/>
        <end position="69"/>
    </location>
</feature>
<keyword evidence="4" id="KW-1003">Cell membrane</keyword>
<evidence type="ECO:0000256" key="7">
    <source>
        <dbReference type="ARBA" id="ARBA00023136"/>
    </source>
</evidence>
<feature type="transmembrane region" description="Helical" evidence="8">
    <location>
        <begin position="207"/>
        <end position="225"/>
    </location>
</feature>
<comment type="subcellular location">
    <subcellularLocation>
        <location evidence="1">Cell membrane</location>
        <topology evidence="1">Multi-pass membrane protein</topology>
    </subcellularLocation>
</comment>
<evidence type="ECO:0000256" key="8">
    <source>
        <dbReference type="SAM" id="Phobius"/>
    </source>
</evidence>
<dbReference type="Proteomes" id="UP000885750">
    <property type="component" value="Unassembled WGS sequence"/>
</dbReference>
<evidence type="ECO:0000256" key="3">
    <source>
        <dbReference type="ARBA" id="ARBA00022448"/>
    </source>
</evidence>
<feature type="transmembrane region" description="Helical" evidence="8">
    <location>
        <begin position="124"/>
        <end position="146"/>
    </location>
</feature>
<reference evidence="9" key="1">
    <citation type="journal article" date="2020" name="mSystems">
        <title>Genome- and Community-Level Interaction Insights into Carbon Utilization and Element Cycling Functions of Hydrothermarchaeota in Hydrothermal Sediment.</title>
        <authorList>
            <person name="Zhou Z."/>
            <person name="Liu Y."/>
            <person name="Xu W."/>
            <person name="Pan J."/>
            <person name="Luo Z.H."/>
            <person name="Li M."/>
        </authorList>
    </citation>
    <scope>NUCLEOTIDE SEQUENCE [LARGE SCALE GENOMIC DNA]</scope>
    <source>
        <strain evidence="9">HyVt-493</strain>
    </source>
</reference>
<keyword evidence="6 8" id="KW-1133">Transmembrane helix</keyword>
<feature type="transmembrane region" description="Helical" evidence="8">
    <location>
        <begin position="183"/>
        <end position="201"/>
    </location>
</feature>
<protein>
    <submittedName>
        <fullName evidence="9">Branched-chain amino acid ABC transporter permease</fullName>
    </submittedName>
</protein>
<evidence type="ECO:0000256" key="2">
    <source>
        <dbReference type="ARBA" id="ARBA00010735"/>
    </source>
</evidence>
<comment type="caution">
    <text evidence="9">The sequence shown here is derived from an EMBL/GenBank/DDBJ whole genome shotgun (WGS) entry which is preliminary data.</text>
</comment>
<feature type="transmembrane region" description="Helical" evidence="8">
    <location>
        <begin position="12"/>
        <end position="30"/>
    </location>
</feature>
<dbReference type="PANTHER" id="PTHR34979">
    <property type="entry name" value="INNER MEMBRANE PROTEIN YGAZ"/>
    <property type="match status" value="1"/>
</dbReference>
<dbReference type="GO" id="GO:0005886">
    <property type="term" value="C:plasma membrane"/>
    <property type="evidence" value="ECO:0007669"/>
    <property type="project" value="UniProtKB-SubCell"/>
</dbReference>
<evidence type="ECO:0000256" key="5">
    <source>
        <dbReference type="ARBA" id="ARBA00022692"/>
    </source>
</evidence>
<dbReference type="Pfam" id="PF03591">
    <property type="entry name" value="AzlC"/>
    <property type="match status" value="1"/>
</dbReference>
<proteinExistence type="inferred from homology"/>
<keyword evidence="5 8" id="KW-0812">Transmembrane</keyword>
<dbReference type="GO" id="GO:1903785">
    <property type="term" value="P:L-valine transmembrane transport"/>
    <property type="evidence" value="ECO:0007669"/>
    <property type="project" value="TreeGrafter"/>
</dbReference>
<gene>
    <name evidence="9" type="ORF">ENJ51_04505</name>
</gene>
<dbReference type="InterPro" id="IPR011606">
    <property type="entry name" value="Brnchd-chn_aa_trnsp_permease"/>
</dbReference>
<evidence type="ECO:0000313" key="9">
    <source>
        <dbReference type="EMBL" id="HFC92055.1"/>
    </source>
</evidence>
<sequence length="239" mass="26077">MFIGGLKQSWPIVIGYLPVAIAFGVSAQSMELSSSIIMLISILIFAGASQFTFVALFVAGTPLITTVLITMGLNLRHLLYGGNLSSMVKTVPRRQRAMIAFGLTDEVFATTFSKIKQIPSKQRWSWIVGLEIGAYSSWVIGTFIGIKGSDFLLNNVSEIRPVLNFALPALFFSLLLPLINRKTIIVITIAFTTALIFTLFGHATKGIFIAAFIGPFIGMFIANAIKTTEKMGVLHPIEK</sequence>
<evidence type="ECO:0000256" key="1">
    <source>
        <dbReference type="ARBA" id="ARBA00004651"/>
    </source>
</evidence>
<name>A0A7V2SYZ0_LEUMU</name>